<proteinExistence type="predicted"/>
<organism evidence="1">
    <name type="scientific">Arundo donax</name>
    <name type="common">Giant reed</name>
    <name type="synonym">Donax arundinaceus</name>
    <dbReference type="NCBI Taxonomy" id="35708"/>
    <lineage>
        <taxon>Eukaryota</taxon>
        <taxon>Viridiplantae</taxon>
        <taxon>Streptophyta</taxon>
        <taxon>Embryophyta</taxon>
        <taxon>Tracheophyta</taxon>
        <taxon>Spermatophyta</taxon>
        <taxon>Magnoliopsida</taxon>
        <taxon>Liliopsida</taxon>
        <taxon>Poales</taxon>
        <taxon>Poaceae</taxon>
        <taxon>PACMAD clade</taxon>
        <taxon>Arundinoideae</taxon>
        <taxon>Arundineae</taxon>
        <taxon>Arundo</taxon>
    </lineage>
</organism>
<dbReference type="EMBL" id="GBRH01236180">
    <property type="protein sequence ID" value="JAD61715.1"/>
    <property type="molecule type" value="Transcribed_RNA"/>
</dbReference>
<sequence length="96" mass="10989">MMNGLSQVLAFCSAGFPIFLLSQYTIRGIFIRFTIAEQNNDQRMRQSQNKLIPSIKWLIDPFPLKELGFMLNLNLLSAQPVLCHRNSTSYIQEGIP</sequence>
<dbReference type="AlphaFoldDB" id="A0A0A9BKH5"/>
<protein>
    <submittedName>
        <fullName evidence="1">Uncharacterized protein</fullName>
    </submittedName>
</protein>
<reference evidence="1" key="2">
    <citation type="journal article" date="2015" name="Data Brief">
        <title>Shoot transcriptome of the giant reed, Arundo donax.</title>
        <authorList>
            <person name="Barrero R.A."/>
            <person name="Guerrero F.D."/>
            <person name="Moolhuijzen P."/>
            <person name="Goolsby J.A."/>
            <person name="Tidwell J."/>
            <person name="Bellgard S.E."/>
            <person name="Bellgard M.I."/>
        </authorList>
    </citation>
    <scope>NUCLEOTIDE SEQUENCE</scope>
    <source>
        <tissue evidence="1">Shoot tissue taken approximately 20 cm above the soil surface</tissue>
    </source>
</reference>
<name>A0A0A9BKH5_ARUDO</name>
<accession>A0A0A9BKH5</accession>
<reference evidence="1" key="1">
    <citation type="submission" date="2014-09" db="EMBL/GenBank/DDBJ databases">
        <authorList>
            <person name="Magalhaes I.L.F."/>
            <person name="Oliveira U."/>
            <person name="Santos F.R."/>
            <person name="Vidigal T.H.D.A."/>
            <person name="Brescovit A.D."/>
            <person name="Santos A.J."/>
        </authorList>
    </citation>
    <scope>NUCLEOTIDE SEQUENCE</scope>
    <source>
        <tissue evidence="1">Shoot tissue taken approximately 20 cm above the soil surface</tissue>
    </source>
</reference>
<evidence type="ECO:0000313" key="1">
    <source>
        <dbReference type="EMBL" id="JAD61715.1"/>
    </source>
</evidence>